<comment type="caution">
    <text evidence="1">The sequence shown here is derived from an EMBL/GenBank/DDBJ whole genome shotgun (WGS) entry which is preliminary data.</text>
</comment>
<protein>
    <submittedName>
        <fullName evidence="1">Uncharacterized protein</fullName>
    </submittedName>
</protein>
<organism evidence="1 2">
    <name type="scientific">Pseudomonas fluorescens</name>
    <dbReference type="NCBI Taxonomy" id="294"/>
    <lineage>
        <taxon>Bacteria</taxon>
        <taxon>Pseudomonadati</taxon>
        <taxon>Pseudomonadota</taxon>
        <taxon>Gammaproteobacteria</taxon>
        <taxon>Pseudomonadales</taxon>
        <taxon>Pseudomonadaceae</taxon>
        <taxon>Pseudomonas</taxon>
    </lineage>
</organism>
<accession>A0A125QD38</accession>
<reference evidence="1 2" key="1">
    <citation type="submission" date="2015-05" db="EMBL/GenBank/DDBJ databases">
        <title>A genomic and transcriptomic approach to investigate the blue pigment phenotype in Pseudomonas fluorescens.</title>
        <authorList>
            <person name="Andreani N.A."/>
            <person name="Cardazzo B."/>
        </authorList>
    </citation>
    <scope>NUCLEOTIDE SEQUENCE [LARGE SCALE GENOMIC DNA]</scope>
    <source>
        <strain evidence="1 2">Ps_40</strain>
    </source>
</reference>
<gene>
    <name evidence="1" type="ORF">PFL603g_05386</name>
</gene>
<proteinExistence type="predicted"/>
<name>A0A125QD38_PSEFL</name>
<evidence type="ECO:0000313" key="1">
    <source>
        <dbReference type="EMBL" id="KWV70708.1"/>
    </source>
</evidence>
<dbReference type="EMBL" id="LCYC01000062">
    <property type="protein sequence ID" value="KWV70708.1"/>
    <property type="molecule type" value="Genomic_DNA"/>
</dbReference>
<evidence type="ECO:0000313" key="2">
    <source>
        <dbReference type="Proteomes" id="UP000063434"/>
    </source>
</evidence>
<dbReference type="AlphaFoldDB" id="A0A125QD38"/>
<dbReference type="PATRIC" id="fig|294.195.peg.5753"/>
<dbReference type="Proteomes" id="UP000063434">
    <property type="component" value="Unassembled WGS sequence"/>
</dbReference>
<sequence length="69" mass="8106">MKLIRVASGKKEVLKFIKKLGIDGMYENIRNIHNNSECDLFYDTVDGEFKALVDQSKVPYEYWDNCLKM</sequence>